<evidence type="ECO:0000313" key="2">
    <source>
        <dbReference type="EMBL" id="QGS83726.1"/>
    </source>
</evidence>
<sequence>MITKLFSNTLFLIAFVFFLCLIIGVIAVGSYSGITLDDFCTLVFFSSVPTLLIAVCGAFRWICDL</sequence>
<feature type="transmembrane region" description="Helical" evidence="1">
    <location>
        <begin position="43"/>
        <end position="63"/>
    </location>
</feature>
<reference evidence="2 3" key="1">
    <citation type="submission" date="2019-11" db="EMBL/GenBank/DDBJ databases">
        <title>Complete genome sequence of bacteriophage Ec_Makalu_002.</title>
        <authorList>
            <person name="Dhungana G."/>
            <person name="Malla R."/>
            <person name="Adhya S."/>
            <person name="Rajaure M."/>
        </authorList>
    </citation>
    <scope>NUCLEOTIDE SEQUENCE [LARGE SCALE GENOMIC DNA]</scope>
</reference>
<organism evidence="2 3">
    <name type="scientific">Escherichia phage Ec_Makalu_002</name>
    <dbReference type="NCBI Taxonomy" id="2682770"/>
    <lineage>
        <taxon>Viruses</taxon>
        <taxon>Duplodnaviria</taxon>
        <taxon>Heunggongvirae</taxon>
        <taxon>Uroviricota</taxon>
        <taxon>Caudoviricetes</taxon>
        <taxon>Pantevenvirales</taxon>
        <taxon>Straboviridae</taxon>
        <taxon>Krischvirus</taxon>
        <taxon>Krischvirus gec3s</taxon>
    </lineage>
</organism>
<keyword evidence="1" id="KW-0812">Transmembrane</keyword>
<feature type="transmembrane region" description="Helical" evidence="1">
    <location>
        <begin position="12"/>
        <end position="31"/>
    </location>
</feature>
<accession>A0A650DGF7</accession>
<evidence type="ECO:0000256" key="1">
    <source>
        <dbReference type="SAM" id="Phobius"/>
    </source>
</evidence>
<keyword evidence="1" id="KW-0472">Membrane</keyword>
<gene>
    <name evidence="2" type="ORF">Makalu002_121</name>
</gene>
<protein>
    <submittedName>
        <fullName evidence="2">Uncharacterized protein</fullName>
    </submittedName>
</protein>
<dbReference type="Proteomes" id="UP000433151">
    <property type="component" value="Segment"/>
</dbReference>
<dbReference type="EMBL" id="MN709127">
    <property type="protein sequence ID" value="QGS83726.1"/>
    <property type="molecule type" value="Genomic_DNA"/>
</dbReference>
<proteinExistence type="predicted"/>
<evidence type="ECO:0000313" key="3">
    <source>
        <dbReference type="Proteomes" id="UP000433151"/>
    </source>
</evidence>
<keyword evidence="1" id="KW-1133">Transmembrane helix</keyword>
<name>A0A650DGF7_9CAUD</name>